<keyword evidence="20" id="KW-1185">Reference proteome</keyword>
<dbReference type="PROSITE" id="PS01186">
    <property type="entry name" value="EGF_2"/>
    <property type="match status" value="1"/>
</dbReference>
<feature type="compositionally biased region" description="Pro residues" evidence="13">
    <location>
        <begin position="809"/>
        <end position="819"/>
    </location>
</feature>
<dbReference type="InterPro" id="IPR001590">
    <property type="entry name" value="Peptidase_M12B"/>
</dbReference>
<protein>
    <submittedName>
        <fullName evidence="19">Multidrug resistance protein 1-like</fullName>
    </submittedName>
</protein>
<reference evidence="19 20" key="1">
    <citation type="submission" date="2019-04" db="EMBL/GenBank/DDBJ databases">
        <title>Draft genome of the big-headed turtle Platysternon megacephalum.</title>
        <authorList>
            <person name="Gong S."/>
        </authorList>
    </citation>
    <scope>NUCLEOTIDE SEQUENCE [LARGE SCALE GENOMIC DNA]</scope>
    <source>
        <strain evidence="19">DO16091913</strain>
        <tissue evidence="19">Muscle</tissue>
    </source>
</reference>
<proteinExistence type="predicted"/>
<keyword evidence="7 14" id="KW-1133">Transmembrane helix</keyword>
<feature type="signal peptide" evidence="15">
    <location>
        <begin position="1"/>
        <end position="20"/>
    </location>
</feature>
<organism evidence="19 20">
    <name type="scientific">Platysternon megacephalum</name>
    <name type="common">big-headed turtle</name>
    <dbReference type="NCBI Taxonomy" id="55544"/>
    <lineage>
        <taxon>Eukaryota</taxon>
        <taxon>Metazoa</taxon>
        <taxon>Chordata</taxon>
        <taxon>Craniata</taxon>
        <taxon>Vertebrata</taxon>
        <taxon>Euteleostomi</taxon>
        <taxon>Archelosauria</taxon>
        <taxon>Testudinata</taxon>
        <taxon>Testudines</taxon>
        <taxon>Cryptodira</taxon>
        <taxon>Durocryptodira</taxon>
        <taxon>Testudinoidea</taxon>
        <taxon>Platysternidae</taxon>
        <taxon>Platysternon</taxon>
    </lineage>
</organism>
<dbReference type="Proteomes" id="UP000297703">
    <property type="component" value="Unassembled WGS sequence"/>
</dbReference>
<dbReference type="InterPro" id="IPR024079">
    <property type="entry name" value="MetalloPept_cat_dom_sf"/>
</dbReference>
<name>A0A4D9EDY7_9SAUR</name>
<dbReference type="PROSITE" id="PS50214">
    <property type="entry name" value="DISINTEGRIN_2"/>
    <property type="match status" value="1"/>
</dbReference>
<feature type="region of interest" description="Disordered" evidence="13">
    <location>
        <begin position="697"/>
        <end position="730"/>
    </location>
</feature>
<comment type="caution">
    <text evidence="11">Lacks conserved residue(s) required for the propagation of feature annotation.</text>
</comment>
<dbReference type="Pfam" id="PF01421">
    <property type="entry name" value="Reprolysin"/>
    <property type="match status" value="1"/>
</dbReference>
<dbReference type="STRING" id="55544.A0A4D9EDY7"/>
<dbReference type="SUPFAM" id="SSF55486">
    <property type="entry name" value="Metalloproteases ('zincins'), catalytic domain"/>
    <property type="match status" value="1"/>
</dbReference>
<evidence type="ECO:0000256" key="3">
    <source>
        <dbReference type="ARBA" id="ARBA00022692"/>
    </source>
</evidence>
<evidence type="ECO:0000256" key="6">
    <source>
        <dbReference type="ARBA" id="ARBA00022833"/>
    </source>
</evidence>
<evidence type="ECO:0000256" key="1">
    <source>
        <dbReference type="ARBA" id="ARBA00001947"/>
    </source>
</evidence>
<dbReference type="PANTHER" id="PTHR11905">
    <property type="entry name" value="ADAM A DISINTEGRIN AND METALLOPROTEASE DOMAIN"/>
    <property type="match status" value="1"/>
</dbReference>
<gene>
    <name evidence="19" type="ORF">DR999_PMT08948</name>
</gene>
<dbReference type="InterPro" id="IPR006586">
    <property type="entry name" value="ADAM_Cys-rich"/>
</dbReference>
<evidence type="ECO:0000259" key="16">
    <source>
        <dbReference type="PROSITE" id="PS50026"/>
    </source>
</evidence>
<dbReference type="CDD" id="cd12087">
    <property type="entry name" value="TM_EGFR-like"/>
    <property type="match status" value="1"/>
</dbReference>
<feature type="disulfide bond" evidence="11">
    <location>
        <begin position="649"/>
        <end position="658"/>
    </location>
</feature>
<reference evidence="19 20" key="2">
    <citation type="submission" date="2019-04" db="EMBL/GenBank/DDBJ databases">
        <title>The genome sequence of big-headed turtle.</title>
        <authorList>
            <person name="Gong S."/>
        </authorList>
    </citation>
    <scope>NUCLEOTIDE SEQUENCE [LARGE SCALE GENOMIC DNA]</scope>
    <source>
        <strain evidence="19">DO16091913</strain>
        <tissue evidence="19">Muscle</tissue>
    </source>
</reference>
<feature type="disulfide bond" evidence="12">
    <location>
        <begin position="317"/>
        <end position="397"/>
    </location>
</feature>
<evidence type="ECO:0000256" key="11">
    <source>
        <dbReference type="PROSITE-ProRule" id="PRU00076"/>
    </source>
</evidence>
<dbReference type="InterPro" id="IPR000742">
    <property type="entry name" value="EGF"/>
</dbReference>
<evidence type="ECO:0000256" key="14">
    <source>
        <dbReference type="SAM" id="Phobius"/>
    </source>
</evidence>
<keyword evidence="3 14" id="KW-0812">Transmembrane</keyword>
<feature type="disulfide bond" evidence="12">
    <location>
        <begin position="359"/>
        <end position="364"/>
    </location>
</feature>
<dbReference type="CDD" id="cd04269">
    <property type="entry name" value="ZnMc_adamalysin_II_like"/>
    <property type="match status" value="1"/>
</dbReference>
<keyword evidence="15" id="KW-0732">Signal</keyword>
<dbReference type="SMART" id="SM00050">
    <property type="entry name" value="DISIN"/>
    <property type="match status" value="1"/>
</dbReference>
<keyword evidence="6 12" id="KW-0862">Zinc</keyword>
<evidence type="ECO:0000256" key="5">
    <source>
        <dbReference type="ARBA" id="ARBA00022801"/>
    </source>
</evidence>
<evidence type="ECO:0000256" key="8">
    <source>
        <dbReference type="ARBA" id="ARBA00023136"/>
    </source>
</evidence>
<keyword evidence="8 14" id="KW-0472">Membrane</keyword>
<dbReference type="FunFam" id="4.10.70.10:FF:000001">
    <property type="entry name" value="Disintegrin and metalloproteinase domain-containing protein 22"/>
    <property type="match status" value="1"/>
</dbReference>
<feature type="compositionally biased region" description="Polar residues" evidence="13">
    <location>
        <begin position="698"/>
        <end position="717"/>
    </location>
</feature>
<feature type="domain" description="Peptidase M12B" evidence="18">
    <location>
        <begin position="206"/>
        <end position="402"/>
    </location>
</feature>
<comment type="cofactor">
    <cofactor evidence="1">
        <name>Zn(2+)</name>
        <dbReference type="ChEBI" id="CHEBI:29105"/>
    </cofactor>
</comment>
<evidence type="ECO:0000259" key="17">
    <source>
        <dbReference type="PROSITE" id="PS50214"/>
    </source>
</evidence>
<evidence type="ECO:0000256" key="4">
    <source>
        <dbReference type="ARBA" id="ARBA00022723"/>
    </source>
</evidence>
<evidence type="ECO:0000256" key="2">
    <source>
        <dbReference type="ARBA" id="ARBA00004479"/>
    </source>
</evidence>
<feature type="chain" id="PRO_5020026368" evidence="15">
    <location>
        <begin position="21"/>
        <end position="831"/>
    </location>
</feature>
<dbReference type="Pfam" id="PF01562">
    <property type="entry name" value="Pep_M12B_propep"/>
    <property type="match status" value="1"/>
</dbReference>
<keyword evidence="11" id="KW-0245">EGF-like domain</keyword>
<dbReference type="AlphaFoldDB" id="A0A4D9EDY7"/>
<evidence type="ECO:0000313" key="20">
    <source>
        <dbReference type="Proteomes" id="UP000297703"/>
    </source>
</evidence>
<dbReference type="PROSITE" id="PS50215">
    <property type="entry name" value="ADAM_MEPRO"/>
    <property type="match status" value="1"/>
</dbReference>
<dbReference type="SUPFAM" id="SSF57552">
    <property type="entry name" value="Blood coagulation inhibitor (disintegrin)"/>
    <property type="match status" value="1"/>
</dbReference>
<dbReference type="OrthoDB" id="5951731at2759"/>
<evidence type="ECO:0000256" key="12">
    <source>
        <dbReference type="PROSITE-ProRule" id="PRU00276"/>
    </source>
</evidence>
<dbReference type="Gene3D" id="3.40.390.10">
    <property type="entry name" value="Collagenase (Catalytic Domain)"/>
    <property type="match status" value="1"/>
</dbReference>
<dbReference type="Pfam" id="PF00200">
    <property type="entry name" value="Disintegrin"/>
    <property type="match status" value="1"/>
</dbReference>
<evidence type="ECO:0000256" key="7">
    <source>
        <dbReference type="ARBA" id="ARBA00022989"/>
    </source>
</evidence>
<feature type="region of interest" description="Disordered" evidence="13">
    <location>
        <begin position="783"/>
        <end position="831"/>
    </location>
</feature>
<evidence type="ECO:0000256" key="13">
    <source>
        <dbReference type="SAM" id="MobiDB-lite"/>
    </source>
</evidence>
<keyword evidence="4 12" id="KW-0479">Metal-binding</keyword>
<dbReference type="InterPro" id="IPR036436">
    <property type="entry name" value="Disintegrin_dom_sf"/>
</dbReference>
<dbReference type="InterPro" id="IPR018358">
    <property type="entry name" value="Disintegrin_CS"/>
</dbReference>
<accession>A0A4D9EDY7</accession>
<feature type="domain" description="EGF-like" evidence="16">
    <location>
        <begin position="627"/>
        <end position="659"/>
    </location>
</feature>
<evidence type="ECO:0000256" key="10">
    <source>
        <dbReference type="PROSITE-ProRule" id="PRU00068"/>
    </source>
</evidence>
<dbReference type="InterPro" id="IPR002870">
    <property type="entry name" value="Peptidase_M12B_N"/>
</dbReference>
<feature type="disulfide bond" evidence="10">
    <location>
        <begin position="468"/>
        <end position="488"/>
    </location>
</feature>
<dbReference type="Gene3D" id="4.10.70.10">
    <property type="entry name" value="Disintegrin domain"/>
    <property type="match status" value="1"/>
</dbReference>
<feature type="binding site" evidence="12">
    <location>
        <position position="342"/>
    </location>
    <ligand>
        <name>Zn(2+)</name>
        <dbReference type="ChEBI" id="CHEBI:29105"/>
        <note>catalytic</note>
    </ligand>
</feature>
<feature type="binding site" evidence="12">
    <location>
        <position position="352"/>
    </location>
    <ligand>
        <name>Zn(2+)</name>
        <dbReference type="ChEBI" id="CHEBI:29105"/>
        <note>catalytic</note>
    </ligand>
</feature>
<feature type="active site" evidence="12">
    <location>
        <position position="343"/>
    </location>
</feature>
<dbReference type="PRINTS" id="PR00289">
    <property type="entry name" value="DISINTEGRIN"/>
</dbReference>
<evidence type="ECO:0000259" key="18">
    <source>
        <dbReference type="PROSITE" id="PS50215"/>
    </source>
</evidence>
<comment type="subcellular location">
    <subcellularLocation>
        <location evidence="2">Membrane</location>
        <topology evidence="2">Single-pass type I membrane protein</topology>
    </subcellularLocation>
</comment>
<dbReference type="Pfam" id="PF08516">
    <property type="entry name" value="ADAM_CR"/>
    <property type="match status" value="1"/>
</dbReference>
<dbReference type="EMBL" id="QXTE01000071">
    <property type="protein sequence ID" value="TFK08276.1"/>
    <property type="molecule type" value="Genomic_DNA"/>
</dbReference>
<comment type="caution">
    <text evidence="19">The sequence shown here is derived from an EMBL/GenBank/DDBJ whole genome shotgun (WGS) entry which is preliminary data.</text>
</comment>
<dbReference type="GO" id="GO:0006508">
    <property type="term" value="P:proteolysis"/>
    <property type="evidence" value="ECO:0007669"/>
    <property type="project" value="InterPro"/>
</dbReference>
<dbReference type="PANTHER" id="PTHR11905:SF32">
    <property type="entry name" value="DISINTEGRIN AND METALLOPROTEINASE DOMAIN-CONTAINING PROTEIN 28"/>
    <property type="match status" value="1"/>
</dbReference>
<dbReference type="PROSITE" id="PS50026">
    <property type="entry name" value="EGF_3"/>
    <property type="match status" value="1"/>
</dbReference>
<dbReference type="GO" id="GO:0005886">
    <property type="term" value="C:plasma membrane"/>
    <property type="evidence" value="ECO:0007669"/>
    <property type="project" value="TreeGrafter"/>
</dbReference>
<dbReference type="InterPro" id="IPR001762">
    <property type="entry name" value="Disintegrin_dom"/>
</dbReference>
<feature type="disulfide bond" evidence="12">
    <location>
        <begin position="357"/>
        <end position="381"/>
    </location>
</feature>
<evidence type="ECO:0000313" key="19">
    <source>
        <dbReference type="EMBL" id="TFK08276.1"/>
    </source>
</evidence>
<evidence type="ECO:0000256" key="9">
    <source>
        <dbReference type="ARBA" id="ARBA00023157"/>
    </source>
</evidence>
<evidence type="ECO:0000256" key="15">
    <source>
        <dbReference type="SAM" id="SignalP"/>
    </source>
</evidence>
<feature type="binding site" evidence="12">
    <location>
        <position position="346"/>
    </location>
    <ligand>
        <name>Zn(2+)</name>
        <dbReference type="ChEBI" id="CHEBI:29105"/>
        <note>catalytic</note>
    </ligand>
</feature>
<feature type="disulfide bond" evidence="11">
    <location>
        <begin position="631"/>
        <end position="641"/>
    </location>
</feature>
<feature type="domain" description="Disintegrin" evidence="17">
    <location>
        <begin position="410"/>
        <end position="496"/>
    </location>
</feature>
<keyword evidence="9 11" id="KW-1015">Disulfide bond</keyword>
<dbReference type="GO" id="GO:0004222">
    <property type="term" value="F:metalloendopeptidase activity"/>
    <property type="evidence" value="ECO:0007669"/>
    <property type="project" value="InterPro"/>
</dbReference>
<dbReference type="GO" id="GO:0046872">
    <property type="term" value="F:metal ion binding"/>
    <property type="evidence" value="ECO:0007669"/>
    <property type="project" value="UniProtKB-KW"/>
</dbReference>
<dbReference type="FunFam" id="3.40.390.10:FF:000002">
    <property type="entry name" value="Disintegrin and metalloproteinase domain-containing protein 22"/>
    <property type="match status" value="1"/>
</dbReference>
<keyword evidence="5" id="KW-0378">Hydrolase</keyword>
<dbReference type="InterPro" id="IPR034027">
    <property type="entry name" value="Reprolysin_adamalysin"/>
</dbReference>
<dbReference type="PROSITE" id="PS00427">
    <property type="entry name" value="DISINTEGRIN_1"/>
    <property type="match status" value="1"/>
</dbReference>
<feature type="transmembrane region" description="Helical" evidence="14">
    <location>
        <begin position="666"/>
        <end position="688"/>
    </location>
</feature>
<dbReference type="SMART" id="SM00608">
    <property type="entry name" value="ACR"/>
    <property type="match status" value="1"/>
</dbReference>
<sequence length="831" mass="91300">MIKVLLISTVLLLSQHRGTARRELPGVKDYEVVYPQKLHTLHKRDVAGNQNPNNGARYDDRMQYEIKVNGEKVILHLEKNKDLFAKDYSETHYSQEGREVTTSPQIKDHCFYDGHIQNDNDSEASISACSGLKGYFKTHGQRYLIQPLKLTDSEEHAVFKYENLEDVEGPKTCGVTNTTWELEDPIKKSSRSSTSLEKQEYLKAKKYVEVYIVVDNAAYRKYNRNLTSIRTRVFEIINYINMVYKAINIHVALIGLEIWSAGDPFTVNSSAGTTLDKFSTWRQTDLLKRKNNDNAQLLTAIDFDGPTVGLAFVGTMCSSTHSSGVVQDHNSNPISIGATMAHEMGHNFGMNHDTSFCKCNSGSCIMAAQLSYNTPKDFTACSLQDFQKYILDRTPVCIANMPALQDIVAPPVCGNYFVEKGEECDCGTPEECTNICCEAATCKLKPNAKCAFGECCENCQLKRAGILCRPIKHDCDLPELCTGRSHQCPVDRFRVNGYPCRDGQGYCYVGKCPTLLSQCIALWGSGATVAVDSCYKTNQNGVYYGHCKKANGTFIPCAKKDIQCGKLFCTGGSGMPTAGNLLSFDTCKGSFLNDNNEDTGMVAAGTKCGNGMVCSKGQCVDIERAYKSTNCSARCNGHAVCDHELQCQCEEGWAPPNCDSSTTVQYFAIVAGVLAALAVIVIGAALIIRYRNAKKKQAQSGQSRGVSGETNQAFSGQEQKRRPNAAPRVPVQEVHDTRFLLPTPPHQANKPQVYVNIPEERSNGRPAIHQNTKMPIVKPTIPPPPVPTAKPAFSPVMGNSVAQTKSTPSPVPKGKPAPPRQALKPPVKPRV</sequence>